<comment type="similarity">
    <text evidence="1">Belongs to the 1-acyl-sn-glycerol-3-phosphate acyltransferase family.</text>
</comment>
<evidence type="ECO:0000313" key="6">
    <source>
        <dbReference type="EMBL" id="RHZ81375.1"/>
    </source>
</evidence>
<evidence type="ECO:0000256" key="2">
    <source>
        <dbReference type="ARBA" id="ARBA00022679"/>
    </source>
</evidence>
<protein>
    <recommendedName>
        <fullName evidence="5">Phospholipid/glycerol acyltransferase domain-containing protein</fullName>
    </recommendedName>
</protein>
<gene>
    <name evidence="6" type="ORF">Glove_120g225</name>
</gene>
<keyword evidence="7" id="KW-1185">Reference proteome</keyword>
<dbReference type="GO" id="GO:0012505">
    <property type="term" value="C:endomembrane system"/>
    <property type="evidence" value="ECO:0007669"/>
    <property type="project" value="TreeGrafter"/>
</dbReference>
<dbReference type="OrthoDB" id="189226at2759"/>
<dbReference type="InterPro" id="IPR002123">
    <property type="entry name" value="Plipid/glycerol_acylTrfase"/>
</dbReference>
<keyword evidence="2" id="KW-0808">Transferase</keyword>
<evidence type="ECO:0000313" key="7">
    <source>
        <dbReference type="Proteomes" id="UP000266861"/>
    </source>
</evidence>
<dbReference type="EMBL" id="PQFF01000112">
    <property type="protein sequence ID" value="RHZ81375.1"/>
    <property type="molecule type" value="Genomic_DNA"/>
</dbReference>
<keyword evidence="3" id="KW-0012">Acyltransferase</keyword>
<dbReference type="PANTHER" id="PTHR10983:SF24">
    <property type="entry name" value="1-ACYLGLYCEROL-3-PHOSPHATE O-ACYLTRANSFERASE 3, ISOFORM E-RELATED"/>
    <property type="match status" value="1"/>
</dbReference>
<dbReference type="STRING" id="1348612.A0A397IZB2"/>
<dbReference type="AlphaFoldDB" id="A0A397IZB2"/>
<dbReference type="InterPro" id="IPR032098">
    <property type="entry name" value="Acyltransf_C"/>
</dbReference>
<keyword evidence="4" id="KW-1133">Transmembrane helix</keyword>
<evidence type="ECO:0000256" key="3">
    <source>
        <dbReference type="ARBA" id="ARBA00023315"/>
    </source>
</evidence>
<name>A0A397IZB2_9GLOM</name>
<dbReference type="PANTHER" id="PTHR10983">
    <property type="entry name" value="1-ACYLGLYCEROL-3-PHOSPHATE ACYLTRANSFERASE-RELATED"/>
    <property type="match status" value="1"/>
</dbReference>
<keyword evidence="4" id="KW-0472">Membrane</keyword>
<evidence type="ECO:0000256" key="4">
    <source>
        <dbReference type="SAM" id="Phobius"/>
    </source>
</evidence>
<dbReference type="SUPFAM" id="SSF69593">
    <property type="entry name" value="Glycerol-3-phosphate (1)-acyltransferase"/>
    <property type="match status" value="1"/>
</dbReference>
<dbReference type="CDD" id="cd07990">
    <property type="entry name" value="LPLAT_LCLAT1-like"/>
    <property type="match status" value="1"/>
</dbReference>
<sequence>MLKHLAQALRLCFYGTALFSFALSINIVQICSLLLISPFSRRILWNINSRGAHSMWWIMQYIFEHKHKAKITFSGDQIPSNESAIVISNHRSYSDFYMLHSVAMRRKMLPHVKYFAKDSLKYIPFFGFGMWLMGMIFIKRNWTEDENHLKKIFKAIKSYAAPIWIVNFVEGTRFSPKKLMEGQQFSMKRGFPVFQNLLFPRTKGFVACVRQLRDTHVKYVYDFTIVYRHITRGLNFPPNLFHVHGYPLLSPPWSFHVHVKRYAIEDLPRDEEKLTEWVRQKFIEKDALLEDMKLHWTKSEKLKNVHEEKYF</sequence>
<comment type="caution">
    <text evidence="6">The sequence shown here is derived from an EMBL/GenBank/DDBJ whole genome shotgun (WGS) entry which is preliminary data.</text>
</comment>
<keyword evidence="4" id="KW-0812">Transmembrane</keyword>
<organism evidence="6 7">
    <name type="scientific">Diversispora epigaea</name>
    <dbReference type="NCBI Taxonomy" id="1348612"/>
    <lineage>
        <taxon>Eukaryota</taxon>
        <taxon>Fungi</taxon>
        <taxon>Fungi incertae sedis</taxon>
        <taxon>Mucoromycota</taxon>
        <taxon>Glomeromycotina</taxon>
        <taxon>Glomeromycetes</taxon>
        <taxon>Diversisporales</taxon>
        <taxon>Diversisporaceae</taxon>
        <taxon>Diversispora</taxon>
    </lineage>
</organism>
<dbReference type="Pfam" id="PF16076">
    <property type="entry name" value="Acyltransf_C"/>
    <property type="match status" value="1"/>
</dbReference>
<dbReference type="SMART" id="SM00563">
    <property type="entry name" value="PlsC"/>
    <property type="match status" value="1"/>
</dbReference>
<evidence type="ECO:0000256" key="1">
    <source>
        <dbReference type="ARBA" id="ARBA00008655"/>
    </source>
</evidence>
<evidence type="ECO:0000259" key="5">
    <source>
        <dbReference type="SMART" id="SM00563"/>
    </source>
</evidence>
<reference evidence="6 7" key="1">
    <citation type="submission" date="2018-08" db="EMBL/GenBank/DDBJ databases">
        <title>Genome and evolution of the arbuscular mycorrhizal fungus Diversispora epigaea (formerly Glomus versiforme) and its bacterial endosymbionts.</title>
        <authorList>
            <person name="Sun X."/>
            <person name="Fei Z."/>
            <person name="Harrison M."/>
        </authorList>
    </citation>
    <scope>NUCLEOTIDE SEQUENCE [LARGE SCALE GENOMIC DNA]</scope>
    <source>
        <strain evidence="6 7">IT104</strain>
    </source>
</reference>
<dbReference type="Proteomes" id="UP000266861">
    <property type="component" value="Unassembled WGS sequence"/>
</dbReference>
<feature type="transmembrane region" description="Helical" evidence="4">
    <location>
        <begin position="12"/>
        <end position="36"/>
    </location>
</feature>
<proteinExistence type="inferred from homology"/>
<dbReference type="Pfam" id="PF01553">
    <property type="entry name" value="Acyltransferase"/>
    <property type="match status" value="1"/>
</dbReference>
<accession>A0A397IZB2</accession>
<dbReference type="GO" id="GO:0003841">
    <property type="term" value="F:1-acylglycerol-3-phosphate O-acyltransferase activity"/>
    <property type="evidence" value="ECO:0007669"/>
    <property type="project" value="TreeGrafter"/>
</dbReference>
<feature type="domain" description="Phospholipid/glycerol acyltransferase" evidence="5">
    <location>
        <begin position="84"/>
        <end position="206"/>
    </location>
</feature>